<reference evidence="1" key="2">
    <citation type="submission" date="2022-01" db="EMBL/GenBank/DDBJ databases">
        <authorList>
            <person name="Yamashiro T."/>
            <person name="Shiraishi A."/>
            <person name="Satake H."/>
            <person name="Nakayama K."/>
        </authorList>
    </citation>
    <scope>NUCLEOTIDE SEQUENCE</scope>
</reference>
<protein>
    <submittedName>
        <fullName evidence="1">Uncharacterized protein</fullName>
    </submittedName>
</protein>
<organism evidence="1 2">
    <name type="scientific">Tanacetum coccineum</name>
    <dbReference type="NCBI Taxonomy" id="301880"/>
    <lineage>
        <taxon>Eukaryota</taxon>
        <taxon>Viridiplantae</taxon>
        <taxon>Streptophyta</taxon>
        <taxon>Embryophyta</taxon>
        <taxon>Tracheophyta</taxon>
        <taxon>Spermatophyta</taxon>
        <taxon>Magnoliopsida</taxon>
        <taxon>eudicotyledons</taxon>
        <taxon>Gunneridae</taxon>
        <taxon>Pentapetalae</taxon>
        <taxon>asterids</taxon>
        <taxon>campanulids</taxon>
        <taxon>Asterales</taxon>
        <taxon>Asteraceae</taxon>
        <taxon>Asteroideae</taxon>
        <taxon>Anthemideae</taxon>
        <taxon>Anthemidinae</taxon>
        <taxon>Tanacetum</taxon>
    </lineage>
</organism>
<sequence>MEPDIKNMTMSEYLKYEAAKERKLWDDVRSRRNPTNYNEADVDSFYRNKSKTFSYPYSHNLTPPRTCFLPVQPYPKNYLESTNESNDADIENMTISEYNLYVSKQGLGMNQPRGSEEDGMMGDTFDMWDITVDGRYTGNMEMEPDIKNMTMSEYLEYEAAKERILWDDDSIWERDDDSEEDQEEDGNDGDTFDMWDITVEDVERIRKFFNVPDEIDEIVQPLIP</sequence>
<dbReference type="Proteomes" id="UP001151760">
    <property type="component" value="Unassembled WGS sequence"/>
</dbReference>
<keyword evidence="2" id="KW-1185">Reference proteome</keyword>
<evidence type="ECO:0000313" key="1">
    <source>
        <dbReference type="EMBL" id="GJT59178.1"/>
    </source>
</evidence>
<accession>A0ABQ5F8H6</accession>
<dbReference type="EMBL" id="BQNB010017086">
    <property type="protein sequence ID" value="GJT59178.1"/>
    <property type="molecule type" value="Genomic_DNA"/>
</dbReference>
<evidence type="ECO:0000313" key="2">
    <source>
        <dbReference type="Proteomes" id="UP001151760"/>
    </source>
</evidence>
<name>A0ABQ5F8H6_9ASTR</name>
<reference evidence="1" key="1">
    <citation type="journal article" date="2022" name="Int. J. Mol. Sci.">
        <title>Draft Genome of Tanacetum Coccineum: Genomic Comparison of Closely Related Tanacetum-Family Plants.</title>
        <authorList>
            <person name="Yamashiro T."/>
            <person name="Shiraishi A."/>
            <person name="Nakayama K."/>
            <person name="Satake H."/>
        </authorList>
    </citation>
    <scope>NUCLEOTIDE SEQUENCE</scope>
</reference>
<proteinExistence type="predicted"/>
<comment type="caution">
    <text evidence="1">The sequence shown here is derived from an EMBL/GenBank/DDBJ whole genome shotgun (WGS) entry which is preliminary data.</text>
</comment>
<gene>
    <name evidence="1" type="ORF">Tco_1002711</name>
</gene>